<evidence type="ECO:0008006" key="4">
    <source>
        <dbReference type="Google" id="ProtNLM"/>
    </source>
</evidence>
<name>A0A7T0G157_9BACT</name>
<evidence type="ECO:0000256" key="1">
    <source>
        <dbReference type="SAM" id="SignalP"/>
    </source>
</evidence>
<dbReference type="AlphaFoldDB" id="A0A7T0G157"/>
<dbReference type="EMBL" id="CP048685">
    <property type="protein sequence ID" value="QPJ62536.1"/>
    <property type="molecule type" value="Genomic_DNA"/>
</dbReference>
<proteinExistence type="predicted"/>
<organism evidence="2 3">
    <name type="scientific">Candidatus Nitronauta litoralis</name>
    <dbReference type="NCBI Taxonomy" id="2705533"/>
    <lineage>
        <taxon>Bacteria</taxon>
        <taxon>Pseudomonadati</taxon>
        <taxon>Nitrospinota/Tectimicrobiota group</taxon>
        <taxon>Nitrospinota</taxon>
        <taxon>Nitrospinia</taxon>
        <taxon>Nitrospinales</taxon>
        <taxon>Nitrospinaceae</taxon>
        <taxon>Candidatus Nitronauta</taxon>
    </lineage>
</organism>
<accession>A0A7T0G157</accession>
<feature type="chain" id="PRO_5032319156" description="MSHA biogenesis protein MshK" evidence="1">
    <location>
        <begin position="29"/>
        <end position="123"/>
    </location>
</feature>
<dbReference type="KEGG" id="nli:G3M70_11910"/>
<dbReference type="Proteomes" id="UP000594688">
    <property type="component" value="Chromosome"/>
</dbReference>
<evidence type="ECO:0000313" key="3">
    <source>
        <dbReference type="Proteomes" id="UP000594688"/>
    </source>
</evidence>
<protein>
    <recommendedName>
        <fullName evidence="4">MSHA biogenesis protein MshK</fullName>
    </recommendedName>
</protein>
<evidence type="ECO:0000313" key="2">
    <source>
        <dbReference type="EMBL" id="QPJ62536.1"/>
    </source>
</evidence>
<keyword evidence="1" id="KW-0732">Signal</keyword>
<gene>
    <name evidence="2" type="ORF">G3M70_11910</name>
</gene>
<sequence length="123" mass="13631">MMKIQFKISNLFLVAAMGAVCICPSAWADKGRTNPFELPSGVTYKGRQLPSVSDLDLQAVVEGKTRRVATINNRNYLVGDMVKGREIIQIAPNHVVLAEGSEYVKLNLRRKPFSIRVTPATSR</sequence>
<feature type="signal peptide" evidence="1">
    <location>
        <begin position="1"/>
        <end position="28"/>
    </location>
</feature>
<reference evidence="2 3" key="1">
    <citation type="submission" date="2020-02" db="EMBL/GenBank/DDBJ databases">
        <title>Genomic and physiological characterization of two novel Nitrospinaceae genera.</title>
        <authorList>
            <person name="Mueller A.J."/>
            <person name="Jung M.-Y."/>
            <person name="Strachan C.R."/>
            <person name="Herbold C.W."/>
            <person name="Kirkegaard R.H."/>
            <person name="Daims H."/>
        </authorList>
    </citation>
    <scope>NUCLEOTIDE SEQUENCE [LARGE SCALE GENOMIC DNA]</scope>
    <source>
        <strain evidence="2">EB</strain>
    </source>
</reference>